<keyword evidence="2" id="KW-1185">Reference proteome</keyword>
<comment type="caution">
    <text evidence="1">The sequence shown here is derived from an EMBL/GenBank/DDBJ whole genome shotgun (WGS) entry which is preliminary data.</text>
</comment>
<reference evidence="1" key="1">
    <citation type="submission" date="2021-10" db="EMBL/GenBank/DDBJ databases">
        <title>Tropical sea cucumber genome reveals ecological adaptation and Cuvierian tubules defense mechanism.</title>
        <authorList>
            <person name="Chen T."/>
        </authorList>
    </citation>
    <scope>NUCLEOTIDE SEQUENCE</scope>
    <source>
        <strain evidence="1">Nanhai2018</strain>
        <tissue evidence="1">Muscle</tissue>
    </source>
</reference>
<evidence type="ECO:0000313" key="2">
    <source>
        <dbReference type="Proteomes" id="UP001152320"/>
    </source>
</evidence>
<evidence type="ECO:0000313" key="1">
    <source>
        <dbReference type="EMBL" id="KAJ8047986.1"/>
    </source>
</evidence>
<accession>A0A9Q1HK16</accession>
<sequence>MGQLHLLDPTAQLPSHLLNIRLLPDILKPIIVAYCVLKKFHLWKPERNHPSNENYERQNSNEDDVTNVVVKVSEMESNIDIYGYDNPYFEIAETHV</sequence>
<gene>
    <name evidence="1" type="ORF">HOLleu_00125</name>
</gene>
<name>A0A9Q1HK16_HOLLE</name>
<dbReference type="Proteomes" id="UP001152320">
    <property type="component" value="Chromosome 1"/>
</dbReference>
<organism evidence="1 2">
    <name type="scientific">Holothuria leucospilota</name>
    <name type="common">Black long sea cucumber</name>
    <name type="synonym">Mertensiothuria leucospilota</name>
    <dbReference type="NCBI Taxonomy" id="206669"/>
    <lineage>
        <taxon>Eukaryota</taxon>
        <taxon>Metazoa</taxon>
        <taxon>Echinodermata</taxon>
        <taxon>Eleutherozoa</taxon>
        <taxon>Echinozoa</taxon>
        <taxon>Holothuroidea</taxon>
        <taxon>Aspidochirotacea</taxon>
        <taxon>Aspidochirotida</taxon>
        <taxon>Holothuriidae</taxon>
        <taxon>Holothuria</taxon>
    </lineage>
</organism>
<proteinExistence type="predicted"/>
<dbReference type="EMBL" id="JAIZAY010000001">
    <property type="protein sequence ID" value="KAJ8047986.1"/>
    <property type="molecule type" value="Genomic_DNA"/>
</dbReference>
<dbReference type="AlphaFoldDB" id="A0A9Q1HK16"/>
<protein>
    <submittedName>
        <fullName evidence="1">Uncharacterized protein</fullName>
    </submittedName>
</protein>